<protein>
    <submittedName>
        <fullName evidence="3">Rhodanese-like protein</fullName>
    </submittedName>
</protein>
<feature type="domain" description="Rhodanese" evidence="2">
    <location>
        <begin position="44"/>
        <end position="161"/>
    </location>
</feature>
<feature type="chain" id="PRO_5003490674" evidence="1">
    <location>
        <begin position="27"/>
        <end position="187"/>
    </location>
</feature>
<dbReference type="AlphaFoldDB" id="G6YYU0"/>
<dbReference type="PATRIC" id="fig|1094979.3.peg.3736"/>
<evidence type="ECO:0000256" key="1">
    <source>
        <dbReference type="SAM" id="SignalP"/>
    </source>
</evidence>
<reference evidence="3 4" key="1">
    <citation type="journal article" date="2012" name="J. Bacteriol.">
        <title>Genome sequence of deep-sea manganese-oxidizing bacterium Marinobacter manganoxydans MnI7-9.</title>
        <authorList>
            <person name="Wang H."/>
            <person name="Li H."/>
            <person name="Shao Z."/>
            <person name="Liao S."/>
            <person name="Johnstone L."/>
            <person name="Rensing C."/>
            <person name="Wang G."/>
        </authorList>
    </citation>
    <scope>NUCLEOTIDE SEQUENCE [LARGE SCALE GENOMIC DNA]</scope>
    <source>
        <strain evidence="3 4">MnI7-9</strain>
    </source>
</reference>
<evidence type="ECO:0000313" key="4">
    <source>
        <dbReference type="Proteomes" id="UP000003208"/>
    </source>
</evidence>
<dbReference type="Proteomes" id="UP000003208">
    <property type="component" value="Unassembled WGS sequence"/>
</dbReference>
<keyword evidence="1" id="KW-0732">Signal</keyword>
<proteinExistence type="predicted"/>
<feature type="signal peptide" evidence="1">
    <location>
        <begin position="1"/>
        <end position="26"/>
    </location>
</feature>
<dbReference type="Gene3D" id="3.40.250.10">
    <property type="entry name" value="Rhodanese-like domain"/>
    <property type="match status" value="1"/>
</dbReference>
<organism evidence="3 4">
    <name type="scientific">Marinobacter manganoxydans MnI7-9</name>
    <dbReference type="NCBI Taxonomy" id="1094979"/>
    <lineage>
        <taxon>Bacteria</taxon>
        <taxon>Pseudomonadati</taxon>
        <taxon>Pseudomonadota</taxon>
        <taxon>Gammaproteobacteria</taxon>
        <taxon>Pseudomonadales</taxon>
        <taxon>Marinobacteraceae</taxon>
        <taxon>Marinobacter</taxon>
    </lineage>
</organism>
<accession>G6YYU0</accession>
<dbReference type="Pfam" id="PF00581">
    <property type="entry name" value="Rhodanese"/>
    <property type="match status" value="1"/>
</dbReference>
<sequence>MQEETIMKHILTALLATFAIAFSAQAEEALSLTPQETYDMVQKQGDQLLFVDVRDPVEIMFIGFTDVIDKNIPFKLADRSDFLADKGRFAMNTNPEFAAEVEKALKEKGLTRDDLVITMCRSGSSRGKPSAEYLMERGFTNVKYIDHGFQGSGAKEGEKKGMRIVNGWQNEGLPWSMKLNPEKIYRP</sequence>
<dbReference type="SUPFAM" id="SSF52821">
    <property type="entry name" value="Rhodanese/Cell cycle control phosphatase"/>
    <property type="match status" value="1"/>
</dbReference>
<dbReference type="EMBL" id="AGTR01000085">
    <property type="protein sequence ID" value="EHJ02482.1"/>
    <property type="molecule type" value="Genomic_DNA"/>
</dbReference>
<name>G6YYU0_9GAMM</name>
<keyword evidence="4" id="KW-1185">Reference proteome</keyword>
<gene>
    <name evidence="3" type="ORF">KYE_19269</name>
</gene>
<dbReference type="PROSITE" id="PS50206">
    <property type="entry name" value="RHODANESE_3"/>
    <property type="match status" value="1"/>
</dbReference>
<dbReference type="InterPro" id="IPR001763">
    <property type="entry name" value="Rhodanese-like_dom"/>
</dbReference>
<dbReference type="InterPro" id="IPR036873">
    <property type="entry name" value="Rhodanese-like_dom_sf"/>
</dbReference>
<evidence type="ECO:0000259" key="2">
    <source>
        <dbReference type="PROSITE" id="PS50206"/>
    </source>
</evidence>
<evidence type="ECO:0000313" key="3">
    <source>
        <dbReference type="EMBL" id="EHJ02482.1"/>
    </source>
</evidence>